<dbReference type="EMBL" id="QQNA01000475">
    <property type="protein sequence ID" value="RDG29847.1"/>
    <property type="molecule type" value="Genomic_DNA"/>
</dbReference>
<gene>
    <name evidence="3" type="ORF">DVH02_34620</name>
</gene>
<feature type="non-terminal residue" evidence="3">
    <location>
        <position position="1"/>
    </location>
</feature>
<keyword evidence="1" id="KW-0560">Oxidoreductase</keyword>
<keyword evidence="4" id="KW-1185">Reference proteome</keyword>
<feature type="domain" description="D-arabinono-1,4-lactone oxidase C-terminal" evidence="2">
    <location>
        <begin position="133"/>
        <end position="190"/>
    </location>
</feature>
<dbReference type="GO" id="GO:0016020">
    <property type="term" value="C:membrane"/>
    <property type="evidence" value="ECO:0007669"/>
    <property type="project" value="InterPro"/>
</dbReference>
<evidence type="ECO:0000259" key="2">
    <source>
        <dbReference type="Pfam" id="PF04030"/>
    </source>
</evidence>
<dbReference type="GO" id="GO:0003885">
    <property type="term" value="F:D-arabinono-1,4-lactone oxidase activity"/>
    <property type="evidence" value="ECO:0007669"/>
    <property type="project" value="InterPro"/>
</dbReference>
<dbReference type="Pfam" id="PF04030">
    <property type="entry name" value="ALO"/>
    <property type="match status" value="1"/>
</dbReference>
<sequence>PAGAPAPVPPTGPVGRAAAALFNEVWYRTAPQARTGELRHLPAFGRPPGAAVRRPGIHGRDGFVRYQFAVGYGQEATLRRIVERVAHRGCPVFPAELTRFGTGGPGWLSFPTPGWTLAMELPVADRAGLAPFLDELDGEVAAAGGRVCLAHDARLRPEALAAMYPRLAEFRALRAELDPRAVFTSDLSRRLSL</sequence>
<dbReference type="InterPro" id="IPR007173">
    <property type="entry name" value="ALO_C"/>
</dbReference>
<evidence type="ECO:0000313" key="3">
    <source>
        <dbReference type="EMBL" id="RDG29847.1"/>
    </source>
</evidence>
<protein>
    <submittedName>
        <fullName evidence="3">Decaprenylphosphoryl-beta-D-ribose oxidase</fullName>
    </submittedName>
</protein>
<organism evidence="3 4">
    <name type="scientific">Streptomyces corynorhini</name>
    <dbReference type="NCBI Taxonomy" id="2282652"/>
    <lineage>
        <taxon>Bacteria</taxon>
        <taxon>Bacillati</taxon>
        <taxon>Actinomycetota</taxon>
        <taxon>Actinomycetes</taxon>
        <taxon>Kitasatosporales</taxon>
        <taxon>Streptomycetaceae</taxon>
        <taxon>Streptomyces</taxon>
    </lineage>
</organism>
<evidence type="ECO:0000313" key="4">
    <source>
        <dbReference type="Proteomes" id="UP000253741"/>
    </source>
</evidence>
<evidence type="ECO:0000256" key="1">
    <source>
        <dbReference type="ARBA" id="ARBA00023002"/>
    </source>
</evidence>
<dbReference type="InterPro" id="IPR016171">
    <property type="entry name" value="Vanillyl_alc_oxidase_C-sub2"/>
</dbReference>
<comment type="caution">
    <text evidence="3">The sequence shown here is derived from an EMBL/GenBank/DDBJ whole genome shotgun (WGS) entry which is preliminary data.</text>
</comment>
<name>A0A370AJT0_9ACTN</name>
<dbReference type="RefSeq" id="WP_325051426.1">
    <property type="nucleotide sequence ID" value="NZ_QQNA01000475.1"/>
</dbReference>
<dbReference type="AlphaFoldDB" id="A0A370AJT0"/>
<reference evidence="3 4" key="1">
    <citation type="submission" date="2018-07" db="EMBL/GenBank/DDBJ databases">
        <title>Streptomyces species from bats.</title>
        <authorList>
            <person name="Dunlap C."/>
        </authorList>
    </citation>
    <scope>NUCLEOTIDE SEQUENCE [LARGE SCALE GENOMIC DNA]</scope>
    <source>
        <strain evidence="3 4">AC230</strain>
    </source>
</reference>
<dbReference type="Gene3D" id="1.10.45.10">
    <property type="entry name" value="Vanillyl-alcohol Oxidase, Chain A, domain 4"/>
    <property type="match status" value="1"/>
</dbReference>
<proteinExistence type="predicted"/>
<accession>A0A370AJT0</accession>
<dbReference type="Proteomes" id="UP000253741">
    <property type="component" value="Unassembled WGS sequence"/>
</dbReference>